<dbReference type="PANTHER" id="PTHR33076">
    <property type="entry name" value="NON-SPECIFIC LIPID-TRANSFER PROTEIN 2-RELATED"/>
    <property type="match status" value="1"/>
</dbReference>
<dbReference type="InterPro" id="IPR000528">
    <property type="entry name" value="Plant_nsLTP"/>
</dbReference>
<dbReference type="AlphaFoldDB" id="A0A5A7RF21"/>
<dbReference type="Proteomes" id="UP000325081">
    <property type="component" value="Unassembled WGS sequence"/>
</dbReference>
<protein>
    <recommendedName>
        <fullName evidence="4">Non-specific lipid-transfer protein</fullName>
    </recommendedName>
</protein>
<evidence type="ECO:0000256" key="4">
    <source>
        <dbReference type="RuleBase" id="RU000628"/>
    </source>
</evidence>
<gene>
    <name evidence="7" type="ORF">STAS_33407</name>
</gene>
<evidence type="ECO:0000259" key="6">
    <source>
        <dbReference type="SMART" id="SM00499"/>
    </source>
</evidence>
<dbReference type="EMBL" id="BKCP01012181">
    <property type="protein sequence ID" value="GER55721.1"/>
    <property type="molecule type" value="Genomic_DNA"/>
</dbReference>
<organism evidence="7 8">
    <name type="scientific">Striga asiatica</name>
    <name type="common">Asiatic witchweed</name>
    <name type="synonym">Buchnera asiatica</name>
    <dbReference type="NCBI Taxonomy" id="4170"/>
    <lineage>
        <taxon>Eukaryota</taxon>
        <taxon>Viridiplantae</taxon>
        <taxon>Streptophyta</taxon>
        <taxon>Embryophyta</taxon>
        <taxon>Tracheophyta</taxon>
        <taxon>Spermatophyta</taxon>
        <taxon>Magnoliopsida</taxon>
        <taxon>eudicotyledons</taxon>
        <taxon>Gunneridae</taxon>
        <taxon>Pentapetalae</taxon>
        <taxon>asterids</taxon>
        <taxon>lamiids</taxon>
        <taxon>Lamiales</taxon>
        <taxon>Orobanchaceae</taxon>
        <taxon>Buchnereae</taxon>
        <taxon>Striga</taxon>
    </lineage>
</organism>
<feature type="domain" description="Bifunctional inhibitor/plant lipid transfer protein/seed storage helical" evidence="6">
    <location>
        <begin position="31"/>
        <end position="114"/>
    </location>
</feature>
<feature type="signal peptide" evidence="5">
    <location>
        <begin position="1"/>
        <end position="28"/>
    </location>
</feature>
<dbReference type="SMART" id="SM00499">
    <property type="entry name" value="AAI"/>
    <property type="match status" value="1"/>
</dbReference>
<name>A0A5A7RF21_STRAF</name>
<evidence type="ECO:0000256" key="5">
    <source>
        <dbReference type="SAM" id="SignalP"/>
    </source>
</evidence>
<comment type="function">
    <text evidence="4">Plant non-specific lipid-transfer proteins transfer phospholipids as well as galactolipids across membranes. May play a role in wax or cutin deposition in the cell walls of expanding epidermal cells and certain secretory tissues.</text>
</comment>
<feature type="chain" id="PRO_5022878613" description="Non-specific lipid-transfer protein" evidence="5">
    <location>
        <begin position="29"/>
        <end position="156"/>
    </location>
</feature>
<reference evidence="8" key="1">
    <citation type="journal article" date="2019" name="Curr. Biol.">
        <title>Genome Sequence of Striga asiatica Provides Insight into the Evolution of Plant Parasitism.</title>
        <authorList>
            <person name="Yoshida S."/>
            <person name="Kim S."/>
            <person name="Wafula E.K."/>
            <person name="Tanskanen J."/>
            <person name="Kim Y.M."/>
            <person name="Honaas L."/>
            <person name="Yang Z."/>
            <person name="Spallek T."/>
            <person name="Conn C.E."/>
            <person name="Ichihashi Y."/>
            <person name="Cheong K."/>
            <person name="Cui S."/>
            <person name="Der J.P."/>
            <person name="Gundlach H."/>
            <person name="Jiao Y."/>
            <person name="Hori C."/>
            <person name="Ishida J.K."/>
            <person name="Kasahara H."/>
            <person name="Kiba T."/>
            <person name="Kim M.S."/>
            <person name="Koo N."/>
            <person name="Laohavisit A."/>
            <person name="Lee Y.H."/>
            <person name="Lumba S."/>
            <person name="McCourt P."/>
            <person name="Mortimer J.C."/>
            <person name="Mutuku J.M."/>
            <person name="Nomura T."/>
            <person name="Sasaki-Sekimoto Y."/>
            <person name="Seto Y."/>
            <person name="Wang Y."/>
            <person name="Wakatake T."/>
            <person name="Sakakibara H."/>
            <person name="Demura T."/>
            <person name="Yamaguchi S."/>
            <person name="Yoneyama K."/>
            <person name="Manabe R.I."/>
            <person name="Nelson D.C."/>
            <person name="Schulman A.H."/>
            <person name="Timko M.P."/>
            <person name="dePamphilis C.W."/>
            <person name="Choi D."/>
            <person name="Shirasu K."/>
        </authorList>
    </citation>
    <scope>NUCLEOTIDE SEQUENCE [LARGE SCALE GENOMIC DNA]</scope>
    <source>
        <strain evidence="8">cv. UVA1</strain>
    </source>
</reference>
<sequence>MAGQVKSLYAALIAAVLLAAVMPPPAAALGCGTVISYLSPCLPYVTGRGPIGKCCNGVKGLYAAAKTTTDRQTVCTCLKNIGSSTGGVNYNKAAGLPIRCGVNLPYKISPSTNCKSSFIEIDWFGDSVNGAGLTEFARRKRAADTEVGFVCRSSEP</sequence>
<keyword evidence="2 4" id="KW-0813">Transport</keyword>
<dbReference type="CDD" id="cd01960">
    <property type="entry name" value="nsLTP1"/>
    <property type="match status" value="1"/>
</dbReference>
<dbReference type="InterPro" id="IPR016140">
    <property type="entry name" value="Bifunc_inhib/LTP/seed_store"/>
</dbReference>
<dbReference type="GO" id="GO:0006869">
    <property type="term" value="P:lipid transport"/>
    <property type="evidence" value="ECO:0007669"/>
    <property type="project" value="InterPro"/>
</dbReference>
<evidence type="ECO:0000256" key="3">
    <source>
        <dbReference type="ARBA" id="ARBA00023121"/>
    </source>
</evidence>
<evidence type="ECO:0000256" key="1">
    <source>
        <dbReference type="ARBA" id="ARBA00009748"/>
    </source>
</evidence>
<keyword evidence="3 4" id="KW-0446">Lipid-binding</keyword>
<evidence type="ECO:0000256" key="2">
    <source>
        <dbReference type="ARBA" id="ARBA00022448"/>
    </source>
</evidence>
<keyword evidence="8" id="KW-1185">Reference proteome</keyword>
<evidence type="ECO:0000313" key="8">
    <source>
        <dbReference type="Proteomes" id="UP000325081"/>
    </source>
</evidence>
<dbReference type="Gene3D" id="1.10.110.10">
    <property type="entry name" value="Plant lipid-transfer and hydrophobic proteins"/>
    <property type="match status" value="1"/>
</dbReference>
<dbReference type="Pfam" id="PF00234">
    <property type="entry name" value="Tryp_alpha_amyl"/>
    <property type="match status" value="1"/>
</dbReference>
<comment type="similarity">
    <text evidence="1 4">Belongs to the plant LTP family.</text>
</comment>
<dbReference type="PRINTS" id="PR00382">
    <property type="entry name" value="LIPIDTRNSFER"/>
</dbReference>
<dbReference type="SUPFAM" id="SSF47699">
    <property type="entry name" value="Bifunctional inhibitor/lipid-transfer protein/seed storage 2S albumin"/>
    <property type="match status" value="1"/>
</dbReference>
<accession>A0A5A7RF21</accession>
<proteinExistence type="inferred from homology"/>
<evidence type="ECO:0000313" key="7">
    <source>
        <dbReference type="EMBL" id="GER55721.1"/>
    </source>
</evidence>
<keyword evidence="5" id="KW-0732">Signal</keyword>
<dbReference type="PROSITE" id="PS51257">
    <property type="entry name" value="PROKAR_LIPOPROTEIN"/>
    <property type="match status" value="1"/>
</dbReference>
<comment type="caution">
    <text evidence="7">The sequence shown here is derived from an EMBL/GenBank/DDBJ whole genome shotgun (WGS) entry which is preliminary data.</text>
</comment>
<dbReference type="OrthoDB" id="1890443at2759"/>
<dbReference type="InterPro" id="IPR036312">
    <property type="entry name" value="Bifun_inhib/LTP/seed_sf"/>
</dbReference>
<dbReference type="GO" id="GO:0008289">
    <property type="term" value="F:lipid binding"/>
    <property type="evidence" value="ECO:0007669"/>
    <property type="project" value="UniProtKB-KW"/>
</dbReference>